<dbReference type="GO" id="GO:0005694">
    <property type="term" value="C:chromosome"/>
    <property type="evidence" value="ECO:0007669"/>
    <property type="project" value="TreeGrafter"/>
</dbReference>
<dbReference type="InterPro" id="IPR011545">
    <property type="entry name" value="DEAD/DEAH_box_helicase_dom"/>
</dbReference>
<comment type="similarity">
    <text evidence="1 7">Belongs to the helicase family. RecQ subfamily.</text>
</comment>
<dbReference type="SMART" id="SM00487">
    <property type="entry name" value="DEXDc"/>
    <property type="match status" value="1"/>
</dbReference>
<dbReference type="InterPro" id="IPR027417">
    <property type="entry name" value="P-loop_NTPase"/>
</dbReference>
<dbReference type="GO" id="GO:0003676">
    <property type="term" value="F:nucleic acid binding"/>
    <property type="evidence" value="ECO:0007669"/>
    <property type="project" value="InterPro"/>
</dbReference>
<dbReference type="HOGENOM" id="CLU_001103_9_2_1"/>
<organism evidence="11">
    <name type="scientific">Colletotrichum fructicola (strain Nara gc5)</name>
    <name type="common">Anthracnose fungus</name>
    <name type="synonym">Colletotrichum gloeosporioides (strain Nara gc5)</name>
    <dbReference type="NCBI Taxonomy" id="1213859"/>
    <lineage>
        <taxon>Eukaryota</taxon>
        <taxon>Fungi</taxon>
        <taxon>Dikarya</taxon>
        <taxon>Ascomycota</taxon>
        <taxon>Pezizomycotina</taxon>
        <taxon>Sordariomycetes</taxon>
        <taxon>Hypocreomycetidae</taxon>
        <taxon>Glomerellales</taxon>
        <taxon>Glomerellaceae</taxon>
        <taxon>Colletotrichum</taxon>
        <taxon>Colletotrichum gloeosporioides species complex</taxon>
    </lineage>
</organism>
<dbReference type="STRING" id="1213859.L2G2H4"/>
<dbReference type="GO" id="GO:0000724">
    <property type="term" value="P:double-strand break repair via homologous recombination"/>
    <property type="evidence" value="ECO:0007669"/>
    <property type="project" value="TreeGrafter"/>
</dbReference>
<dbReference type="GO" id="GO:0043138">
    <property type="term" value="F:3'-5' DNA helicase activity"/>
    <property type="evidence" value="ECO:0007669"/>
    <property type="project" value="UniProtKB-EC"/>
</dbReference>
<dbReference type="GO" id="GO:0005634">
    <property type="term" value="C:nucleus"/>
    <property type="evidence" value="ECO:0007669"/>
    <property type="project" value="UniProtKB-SubCell"/>
</dbReference>
<gene>
    <name evidence="11" type="ORF">CGGC5_7339</name>
</gene>
<evidence type="ECO:0000256" key="2">
    <source>
        <dbReference type="ARBA" id="ARBA00022741"/>
    </source>
</evidence>
<evidence type="ECO:0000259" key="9">
    <source>
        <dbReference type="PROSITE" id="PS51192"/>
    </source>
</evidence>
<evidence type="ECO:0000256" key="7">
    <source>
        <dbReference type="RuleBase" id="RU364117"/>
    </source>
</evidence>
<keyword evidence="7" id="KW-0539">Nucleus</keyword>
<evidence type="ECO:0000256" key="4">
    <source>
        <dbReference type="ARBA" id="ARBA00022806"/>
    </source>
</evidence>
<feature type="region of interest" description="Disordered" evidence="8">
    <location>
        <begin position="18"/>
        <end position="52"/>
    </location>
</feature>
<accession>L2G2H4</accession>
<dbReference type="Pfam" id="PF00270">
    <property type="entry name" value="DEAD"/>
    <property type="match status" value="1"/>
</dbReference>
<dbReference type="Pfam" id="PF16124">
    <property type="entry name" value="RecQ_Zn_bind"/>
    <property type="match status" value="1"/>
</dbReference>
<dbReference type="PANTHER" id="PTHR13710:SF120">
    <property type="entry name" value="BIFUNCTIONAL 3'-5' EXONUCLEASE_ATP-DEPENDENT HELICASE WRN"/>
    <property type="match status" value="1"/>
</dbReference>
<dbReference type="GO" id="GO:0005737">
    <property type="term" value="C:cytoplasm"/>
    <property type="evidence" value="ECO:0007669"/>
    <property type="project" value="TreeGrafter"/>
</dbReference>
<evidence type="ECO:0000259" key="10">
    <source>
        <dbReference type="PROSITE" id="PS51194"/>
    </source>
</evidence>
<feature type="domain" description="Helicase C-terminal" evidence="10">
    <location>
        <begin position="280"/>
        <end position="429"/>
    </location>
</feature>
<reference evidence="11" key="1">
    <citation type="submission" date="2012-08" db="EMBL/GenBank/DDBJ databases">
        <title>Genome analysis of Colletotrichum orbiculare and Colletotrichum fructicola.</title>
        <authorList>
            <person name="Gan P.H.P."/>
            <person name="Ikeda K."/>
            <person name="Irieda H."/>
            <person name="Narusaka M."/>
            <person name="O'Connell R.J."/>
            <person name="Narusaka Y."/>
            <person name="Takano Y."/>
            <person name="Kubo Y."/>
            <person name="Shirasu K."/>
        </authorList>
    </citation>
    <scope>NUCLEOTIDE SEQUENCE</scope>
    <source>
        <strain evidence="11">Nara gc5</strain>
    </source>
</reference>
<dbReference type="InterPro" id="IPR004589">
    <property type="entry name" value="DNA_helicase_ATP-dep_RecQ"/>
</dbReference>
<dbReference type="SUPFAM" id="SSF52540">
    <property type="entry name" value="P-loop containing nucleoside triphosphate hydrolases"/>
    <property type="match status" value="1"/>
</dbReference>
<dbReference type="PANTHER" id="PTHR13710">
    <property type="entry name" value="DNA HELICASE RECQ FAMILY MEMBER"/>
    <property type="match status" value="1"/>
</dbReference>
<dbReference type="Gene3D" id="3.40.50.300">
    <property type="entry name" value="P-loop containing nucleotide triphosphate hydrolases"/>
    <property type="match status" value="2"/>
</dbReference>
<feature type="domain" description="Helicase ATP-binding" evidence="9">
    <location>
        <begin position="76"/>
        <end position="248"/>
    </location>
</feature>
<dbReference type="AlphaFoldDB" id="L2G2H4"/>
<dbReference type="NCBIfam" id="TIGR00614">
    <property type="entry name" value="recQ_fam"/>
    <property type="match status" value="1"/>
</dbReference>
<dbReference type="InterPro" id="IPR032284">
    <property type="entry name" value="RecQ_Zn-bd"/>
</dbReference>
<protein>
    <recommendedName>
        <fullName evidence="7">ATP-dependent DNA helicase</fullName>
        <ecNumber evidence="7">5.6.2.4</ecNumber>
    </recommendedName>
</protein>
<dbReference type="InterPro" id="IPR036388">
    <property type="entry name" value="WH-like_DNA-bd_sf"/>
</dbReference>
<evidence type="ECO:0000256" key="5">
    <source>
        <dbReference type="ARBA" id="ARBA00022840"/>
    </source>
</evidence>
<evidence type="ECO:0000313" key="11">
    <source>
        <dbReference type="EMBL" id="ELA32585.1"/>
    </source>
</evidence>
<dbReference type="GO" id="GO:0016887">
    <property type="term" value="F:ATP hydrolysis activity"/>
    <property type="evidence" value="ECO:0007669"/>
    <property type="project" value="RHEA"/>
</dbReference>
<dbReference type="InterPro" id="IPR001650">
    <property type="entry name" value="Helicase_C-like"/>
</dbReference>
<keyword evidence="3 7" id="KW-0378">Hydrolase</keyword>
<dbReference type="EMBL" id="KB020693">
    <property type="protein sequence ID" value="ELA32585.1"/>
    <property type="molecule type" value="Genomic_DNA"/>
</dbReference>
<dbReference type="PROSITE" id="PS51192">
    <property type="entry name" value="HELICASE_ATP_BIND_1"/>
    <property type="match status" value="1"/>
</dbReference>
<name>L2G2H4_COLFN</name>
<dbReference type="InterPro" id="IPR014001">
    <property type="entry name" value="Helicase_ATP-bd"/>
</dbReference>
<dbReference type="Gene3D" id="1.10.10.10">
    <property type="entry name" value="Winged helix-like DNA-binding domain superfamily/Winged helix DNA-binding domain"/>
    <property type="match status" value="1"/>
</dbReference>
<evidence type="ECO:0000256" key="8">
    <source>
        <dbReference type="SAM" id="MobiDB-lite"/>
    </source>
</evidence>
<dbReference type="GO" id="GO:0005524">
    <property type="term" value="F:ATP binding"/>
    <property type="evidence" value="ECO:0007669"/>
    <property type="project" value="UniProtKB-KW"/>
</dbReference>
<proteinExistence type="inferred from homology"/>
<dbReference type="PROSITE" id="PS51194">
    <property type="entry name" value="HELICASE_CTER"/>
    <property type="match status" value="1"/>
</dbReference>
<sequence>MDDDFGFDSADEADLLAVADGVPPSAKRAPDDGDDAIEEPASKKHRSGSQTSELAQKVLKERFGLNAFRLEQEAAISRIIGGESAVVVFPTGGGKSLCYQVPAVAIKELDRQKNSRSPEESGVTVVISPLIALMKDQVDALRRRGISAAVLDSTQTRETFVDIHQKLSCGKLDLLYCAPERLNNEGFLASLQAIRGGIRLLAIDEAHCISEWGHSFRPDYLKIARFAKEANVERVVCLTATANAGIRDTFNIPPEGLFVTSMYRSNLNLRVQAINEKDDQVKICTSFLKKHPGPSIIYVTTHAGTESLSKSLVAKGFKAKPYHAGLDKDVRSDIQDKFLRSTDMIIVGTIAFGMGIDKENVRTIIHFDLPSSIEAYSQQIGRAGRDGKPSTCMLYLSDKDFFLRNVLVHGERPSRLALRALFEEICDEEHCRLSPGETFSVGITMQSKRVDIKETQLSIIYAYLELKFGLLRAGTPQYSEYKYQVLQRQEYNDDDTPAAKAIRRGSRTAKIWTFIEIDDVADGKHLYRGDITRKLDHWAESGVVKLQKSGVQNVFRLKKALPKSQPEIDAMIDNIDQEITKKEKQDLQRVQDLVNLLTGTKCITRALAAYFADTTHASVEECGHCTWCETHKQVVLPEFKPKPLDKDLMKSIASVCKALCSDEARKAKSSKTPSATKQALANSTAKNDPRFMACVAFGIKTPRISSMQLWKNEAVFERMSDCNFDELVAAFEKMIK</sequence>
<evidence type="ECO:0000256" key="3">
    <source>
        <dbReference type="ARBA" id="ARBA00022801"/>
    </source>
</evidence>
<keyword evidence="5 7" id="KW-0067">ATP-binding</keyword>
<comment type="subcellular location">
    <subcellularLocation>
        <location evidence="7">Nucleus</location>
    </subcellularLocation>
</comment>
<comment type="catalytic activity">
    <reaction evidence="6 7">
        <text>Couples ATP hydrolysis with the unwinding of duplex DNA by translocating in the 3'-5' direction.</text>
        <dbReference type="EC" id="5.6.2.4"/>
    </reaction>
</comment>
<evidence type="ECO:0000256" key="1">
    <source>
        <dbReference type="ARBA" id="ARBA00005446"/>
    </source>
</evidence>
<dbReference type="EC" id="5.6.2.4" evidence="7"/>
<keyword evidence="2 7" id="KW-0547">Nucleotide-binding</keyword>
<dbReference type="GO" id="GO:0009378">
    <property type="term" value="F:four-way junction helicase activity"/>
    <property type="evidence" value="ECO:0007669"/>
    <property type="project" value="TreeGrafter"/>
</dbReference>
<dbReference type="SMART" id="SM00490">
    <property type="entry name" value="HELICc"/>
    <property type="match status" value="1"/>
</dbReference>
<evidence type="ECO:0000256" key="6">
    <source>
        <dbReference type="ARBA" id="ARBA00034617"/>
    </source>
</evidence>
<dbReference type="Pfam" id="PF00271">
    <property type="entry name" value="Helicase_C"/>
    <property type="match status" value="1"/>
</dbReference>
<keyword evidence="4 7" id="KW-0347">Helicase</keyword>
<comment type="catalytic activity">
    <reaction evidence="7">
        <text>ATP + H2O = ADP + phosphate + H(+)</text>
        <dbReference type="Rhea" id="RHEA:13065"/>
        <dbReference type="ChEBI" id="CHEBI:15377"/>
        <dbReference type="ChEBI" id="CHEBI:15378"/>
        <dbReference type="ChEBI" id="CHEBI:30616"/>
        <dbReference type="ChEBI" id="CHEBI:43474"/>
        <dbReference type="ChEBI" id="CHEBI:456216"/>
    </reaction>
</comment>